<dbReference type="AlphaFoldDB" id="A0A6A9QLK1"/>
<feature type="transmembrane region" description="Helical" evidence="1">
    <location>
        <begin position="140"/>
        <end position="162"/>
    </location>
</feature>
<keyword evidence="1" id="KW-0472">Membrane</keyword>
<gene>
    <name evidence="2" type="ORF">GC250_08240</name>
</gene>
<protein>
    <submittedName>
        <fullName evidence="2">Uncharacterized protein</fullName>
    </submittedName>
</protein>
<reference evidence="2 3" key="1">
    <citation type="submission" date="2019-10" db="EMBL/GenBank/DDBJ databases">
        <title>Sequencing and Assembly of Multiple Reported Metal-Biooxidizing Members of the Extremely Thermoacidophilic Archaeal Family Sulfolobaceae.</title>
        <authorList>
            <person name="Counts J.A."/>
            <person name="Kelly R.M."/>
        </authorList>
    </citation>
    <scope>NUCLEOTIDE SEQUENCE [LARGE SCALE GENOMIC DNA]</scope>
    <source>
        <strain evidence="2 3">DSM 6482</strain>
    </source>
</reference>
<sequence length="168" mass="18870">MIIRIGLLILSIGLVLLSLSSVTITHHYVNNVSFSREYIIDVQPLVINPQLSLSYNGSATIEIVHDGKTINVTTPTVISLSYGQYKLKVVNETSYFKFINVTLPKTRCENSTIKSIPLNLTYNVSGKFTFSGVKAVLYTYQWKIGGIFMIVIGAVLEFISFLKRSRWN</sequence>
<keyword evidence="3" id="KW-1185">Reference proteome</keyword>
<organism evidence="2 3">
    <name type="scientific">Sulfuracidifex metallicus DSM 6482 = JCM 9184</name>
    <dbReference type="NCBI Taxonomy" id="523847"/>
    <lineage>
        <taxon>Archaea</taxon>
        <taxon>Thermoproteota</taxon>
        <taxon>Thermoprotei</taxon>
        <taxon>Sulfolobales</taxon>
        <taxon>Sulfolobaceae</taxon>
        <taxon>Sulfuracidifex</taxon>
    </lineage>
</organism>
<dbReference type="RefSeq" id="WP_156016998.1">
    <property type="nucleotide sequence ID" value="NZ_WGGD01000005.1"/>
</dbReference>
<proteinExistence type="predicted"/>
<dbReference type="Proteomes" id="UP000470772">
    <property type="component" value="Unassembled WGS sequence"/>
</dbReference>
<accession>A0A6A9QLK1</accession>
<dbReference type="EMBL" id="WGGD01000005">
    <property type="protein sequence ID" value="MUN29424.1"/>
    <property type="molecule type" value="Genomic_DNA"/>
</dbReference>
<keyword evidence="1" id="KW-1133">Transmembrane helix</keyword>
<name>A0A6A9QLK1_SULME</name>
<evidence type="ECO:0000256" key="1">
    <source>
        <dbReference type="SAM" id="Phobius"/>
    </source>
</evidence>
<evidence type="ECO:0000313" key="3">
    <source>
        <dbReference type="Proteomes" id="UP000470772"/>
    </source>
</evidence>
<comment type="caution">
    <text evidence="2">The sequence shown here is derived from an EMBL/GenBank/DDBJ whole genome shotgun (WGS) entry which is preliminary data.</text>
</comment>
<keyword evidence="1" id="KW-0812">Transmembrane</keyword>
<evidence type="ECO:0000313" key="2">
    <source>
        <dbReference type="EMBL" id="MUN29424.1"/>
    </source>
</evidence>